<proteinExistence type="predicted"/>
<evidence type="ECO:0000313" key="2">
    <source>
        <dbReference type="Proteomes" id="UP000000763"/>
    </source>
</evidence>
<evidence type="ECO:0000313" key="1">
    <source>
        <dbReference type="EMBL" id="BAC79669.1"/>
    </source>
</evidence>
<dbReference type="Proteomes" id="UP000000763">
    <property type="component" value="Chromosome 7"/>
</dbReference>
<reference evidence="2" key="1">
    <citation type="journal article" date="2005" name="Nature">
        <title>The map-based sequence of the rice genome.</title>
        <authorList>
            <consortium name="International rice genome sequencing project (IRGSP)"/>
            <person name="Matsumoto T."/>
            <person name="Wu J."/>
            <person name="Kanamori H."/>
            <person name="Katayose Y."/>
            <person name="Fujisawa M."/>
            <person name="Namiki N."/>
            <person name="Mizuno H."/>
            <person name="Yamamoto K."/>
            <person name="Antonio B.A."/>
            <person name="Baba T."/>
            <person name="Sakata K."/>
            <person name="Nagamura Y."/>
            <person name="Aoki H."/>
            <person name="Arikawa K."/>
            <person name="Arita K."/>
            <person name="Bito T."/>
            <person name="Chiden Y."/>
            <person name="Fujitsuka N."/>
            <person name="Fukunaka R."/>
            <person name="Hamada M."/>
            <person name="Harada C."/>
            <person name="Hayashi A."/>
            <person name="Hijishita S."/>
            <person name="Honda M."/>
            <person name="Hosokawa S."/>
            <person name="Ichikawa Y."/>
            <person name="Idonuma A."/>
            <person name="Iijima M."/>
            <person name="Ikeda M."/>
            <person name="Ikeno M."/>
            <person name="Ito K."/>
            <person name="Ito S."/>
            <person name="Ito T."/>
            <person name="Ito Y."/>
            <person name="Ito Y."/>
            <person name="Iwabuchi A."/>
            <person name="Kamiya K."/>
            <person name="Karasawa W."/>
            <person name="Kurita K."/>
            <person name="Katagiri S."/>
            <person name="Kikuta A."/>
            <person name="Kobayashi H."/>
            <person name="Kobayashi N."/>
            <person name="Machita K."/>
            <person name="Maehara T."/>
            <person name="Masukawa M."/>
            <person name="Mizubayashi T."/>
            <person name="Mukai Y."/>
            <person name="Nagasaki H."/>
            <person name="Nagata Y."/>
            <person name="Naito S."/>
            <person name="Nakashima M."/>
            <person name="Nakama Y."/>
            <person name="Nakamichi Y."/>
            <person name="Nakamura M."/>
            <person name="Meguro A."/>
            <person name="Negishi M."/>
            <person name="Ohta I."/>
            <person name="Ohta T."/>
            <person name="Okamoto M."/>
            <person name="Ono N."/>
            <person name="Saji S."/>
            <person name="Sakaguchi M."/>
            <person name="Sakai K."/>
            <person name="Shibata M."/>
            <person name="Shimokawa T."/>
            <person name="Song J."/>
            <person name="Takazaki Y."/>
            <person name="Terasawa K."/>
            <person name="Tsugane M."/>
            <person name="Tsuji K."/>
            <person name="Ueda S."/>
            <person name="Waki K."/>
            <person name="Yamagata H."/>
            <person name="Yamamoto M."/>
            <person name="Yamamoto S."/>
            <person name="Yamane H."/>
            <person name="Yoshiki S."/>
            <person name="Yoshihara R."/>
            <person name="Yukawa K."/>
            <person name="Zhong H."/>
            <person name="Yano M."/>
            <person name="Yuan Q."/>
            <person name="Ouyang S."/>
            <person name="Liu J."/>
            <person name="Jones K.M."/>
            <person name="Gansberger K."/>
            <person name="Moffat K."/>
            <person name="Hill J."/>
            <person name="Bera J."/>
            <person name="Fadrosh D."/>
            <person name="Jin S."/>
            <person name="Johri S."/>
            <person name="Kim M."/>
            <person name="Overton L."/>
            <person name="Reardon M."/>
            <person name="Tsitrin T."/>
            <person name="Vuong H."/>
            <person name="Weaver B."/>
            <person name="Ciecko A."/>
            <person name="Tallon L."/>
            <person name="Jackson J."/>
            <person name="Pai G."/>
            <person name="Aken S.V."/>
            <person name="Utterback T."/>
            <person name="Reidmuller S."/>
            <person name="Feldblyum T."/>
            <person name="Hsiao J."/>
            <person name="Zismann V."/>
            <person name="Iobst S."/>
            <person name="de Vazeille A.R."/>
            <person name="Buell C.R."/>
            <person name="Ying K."/>
            <person name="Li Y."/>
            <person name="Lu T."/>
            <person name="Huang Y."/>
            <person name="Zhao Q."/>
            <person name="Feng Q."/>
            <person name="Zhang L."/>
            <person name="Zhu J."/>
            <person name="Weng Q."/>
            <person name="Mu J."/>
            <person name="Lu Y."/>
            <person name="Fan D."/>
            <person name="Liu Y."/>
            <person name="Guan J."/>
            <person name="Zhang Y."/>
            <person name="Yu S."/>
            <person name="Liu X."/>
            <person name="Zhang Y."/>
            <person name="Hong G."/>
            <person name="Han B."/>
            <person name="Choisne N."/>
            <person name="Demange N."/>
            <person name="Orjeda G."/>
            <person name="Samain S."/>
            <person name="Cattolico L."/>
            <person name="Pelletier E."/>
            <person name="Couloux A."/>
            <person name="Segurens B."/>
            <person name="Wincker P."/>
            <person name="D'Hont A."/>
            <person name="Scarpelli C."/>
            <person name="Weissenbach J."/>
            <person name="Salanoubat M."/>
            <person name="Quetier F."/>
            <person name="Yu Y."/>
            <person name="Kim H.R."/>
            <person name="Rambo T."/>
            <person name="Currie J."/>
            <person name="Collura K."/>
            <person name="Luo M."/>
            <person name="Yang T."/>
            <person name="Ammiraju J.S.S."/>
            <person name="Engler F."/>
            <person name="Soderlund C."/>
            <person name="Wing R.A."/>
            <person name="Palmer L.E."/>
            <person name="de la Bastide M."/>
            <person name="Spiegel L."/>
            <person name="Nascimento L."/>
            <person name="Zutavern T."/>
            <person name="O'Shaughnessy A."/>
            <person name="Dike S."/>
            <person name="Dedhia N."/>
            <person name="Preston R."/>
            <person name="Balija V."/>
            <person name="McCombie W.R."/>
            <person name="Chow T."/>
            <person name="Chen H."/>
            <person name="Chung M."/>
            <person name="Chen C."/>
            <person name="Shaw J."/>
            <person name="Wu H."/>
            <person name="Hsiao K."/>
            <person name="Chao Y."/>
            <person name="Chu M."/>
            <person name="Cheng C."/>
            <person name="Hour A."/>
            <person name="Lee P."/>
            <person name="Lin S."/>
            <person name="Lin Y."/>
            <person name="Liou J."/>
            <person name="Liu S."/>
            <person name="Hsing Y."/>
            <person name="Raghuvanshi S."/>
            <person name="Mohanty A."/>
            <person name="Bharti A.K."/>
            <person name="Gaur A."/>
            <person name="Gupta V."/>
            <person name="Kumar D."/>
            <person name="Ravi V."/>
            <person name="Vij S."/>
            <person name="Kapur A."/>
            <person name="Khurana P."/>
            <person name="Khurana P."/>
            <person name="Khurana J.P."/>
            <person name="Tyagi A.K."/>
            <person name="Gaikwad K."/>
            <person name="Singh A."/>
            <person name="Dalal V."/>
            <person name="Srivastava S."/>
            <person name="Dixit A."/>
            <person name="Pal A.K."/>
            <person name="Ghazi I.A."/>
            <person name="Yadav M."/>
            <person name="Pandit A."/>
            <person name="Bhargava A."/>
            <person name="Sureshbabu K."/>
            <person name="Batra K."/>
            <person name="Sharma T.R."/>
            <person name="Mohapatra T."/>
            <person name="Singh N.K."/>
            <person name="Messing J."/>
            <person name="Nelson A.B."/>
            <person name="Fuks G."/>
            <person name="Kavchok S."/>
            <person name="Keizer G."/>
            <person name="Linton E."/>
            <person name="Llaca V."/>
            <person name="Song R."/>
            <person name="Tanyolac B."/>
            <person name="Young S."/>
            <person name="Ho-Il K."/>
            <person name="Hahn J.H."/>
            <person name="Sangsakoo G."/>
            <person name="Vanavichit A."/>
            <person name="de Mattos Luiz.A.T."/>
            <person name="Zimmer P.D."/>
            <person name="Malone G."/>
            <person name="Dellagostin O."/>
            <person name="de Oliveira A.C."/>
            <person name="Bevan M."/>
            <person name="Bancroft I."/>
            <person name="Minx P."/>
            <person name="Cordum H."/>
            <person name="Wilson R."/>
            <person name="Cheng Z."/>
            <person name="Jin W."/>
            <person name="Jiang J."/>
            <person name="Leong S.A."/>
            <person name="Iwama H."/>
            <person name="Gojobori T."/>
            <person name="Itoh T."/>
            <person name="Niimura Y."/>
            <person name="Fujii Y."/>
            <person name="Habara T."/>
            <person name="Sakai H."/>
            <person name="Sato Y."/>
            <person name="Wilson G."/>
            <person name="Kumar K."/>
            <person name="McCouch S."/>
            <person name="Juretic N."/>
            <person name="Hoen D."/>
            <person name="Wright S."/>
            <person name="Bruskiewich R."/>
            <person name="Bureau T."/>
            <person name="Miyao A."/>
            <person name="Hirochika H."/>
            <person name="Nishikawa T."/>
            <person name="Kadowaki K."/>
            <person name="Sugiura M."/>
            <person name="Burr B."/>
            <person name="Sasaki T."/>
        </authorList>
    </citation>
    <scope>NUCLEOTIDE SEQUENCE [LARGE SCALE GENOMIC DNA]</scope>
    <source>
        <strain evidence="2">cv. Nipponbare</strain>
    </source>
</reference>
<name>Q7XIJ7_ORYSJ</name>
<gene>
    <name evidence="1" type="primary">OJ1773_H01.120</name>
</gene>
<organism evidence="1 2">
    <name type="scientific">Oryza sativa subsp. japonica</name>
    <name type="common">Rice</name>
    <dbReference type="NCBI Taxonomy" id="39947"/>
    <lineage>
        <taxon>Eukaryota</taxon>
        <taxon>Viridiplantae</taxon>
        <taxon>Streptophyta</taxon>
        <taxon>Embryophyta</taxon>
        <taxon>Tracheophyta</taxon>
        <taxon>Spermatophyta</taxon>
        <taxon>Magnoliopsida</taxon>
        <taxon>Liliopsida</taxon>
        <taxon>Poales</taxon>
        <taxon>Poaceae</taxon>
        <taxon>BOP clade</taxon>
        <taxon>Oryzoideae</taxon>
        <taxon>Oryzeae</taxon>
        <taxon>Oryzinae</taxon>
        <taxon>Oryza</taxon>
        <taxon>Oryza sativa</taxon>
    </lineage>
</organism>
<reference evidence="2" key="2">
    <citation type="journal article" date="2008" name="Nucleic Acids Res.">
        <title>The rice annotation project database (RAP-DB): 2008 update.</title>
        <authorList>
            <consortium name="The rice annotation project (RAP)"/>
        </authorList>
    </citation>
    <scope>GENOME REANNOTATION</scope>
    <source>
        <strain evidence="2">cv. Nipponbare</strain>
    </source>
</reference>
<sequence>MPVSPCISLARCTRPCVGRPPSPDKFCSPAHAYSAATLGRSHAISDKMQRVPCTVVYGCTISHQFTTIKAKGLFES</sequence>
<protein>
    <submittedName>
        <fullName evidence="1">Uncharacterized protein</fullName>
    </submittedName>
</protein>
<dbReference type="EMBL" id="AP003932">
    <property type="protein sequence ID" value="BAC79669.1"/>
    <property type="molecule type" value="Genomic_DNA"/>
</dbReference>
<accession>Q7XIJ7</accession>
<dbReference type="AlphaFoldDB" id="Q7XIJ7"/>